<dbReference type="Proteomes" id="UP000460272">
    <property type="component" value="Unassembled WGS sequence"/>
</dbReference>
<proteinExistence type="predicted"/>
<accession>A0A6P2BM69</accession>
<dbReference type="OrthoDB" id="3175606at2"/>
<dbReference type="AlphaFoldDB" id="A0A6P2BM69"/>
<protein>
    <submittedName>
        <fullName evidence="2">Uncharacterized protein</fullName>
    </submittedName>
</protein>
<evidence type="ECO:0000256" key="1">
    <source>
        <dbReference type="SAM" id="MobiDB-lite"/>
    </source>
</evidence>
<keyword evidence="3" id="KW-1185">Reference proteome</keyword>
<evidence type="ECO:0000313" key="2">
    <source>
        <dbReference type="EMBL" id="TVY99125.1"/>
    </source>
</evidence>
<gene>
    <name evidence="2" type="ORF">EAS64_41935</name>
</gene>
<name>A0A6P2BM69_9ACTN</name>
<evidence type="ECO:0000313" key="3">
    <source>
        <dbReference type="Proteomes" id="UP000460272"/>
    </source>
</evidence>
<feature type="region of interest" description="Disordered" evidence="1">
    <location>
        <begin position="34"/>
        <end position="59"/>
    </location>
</feature>
<sequence>MMLRNCSTRTTEIVYRRELRSVITTGAEIMDQLFTQTQSPPQPDNRPGTAQPGRRTPAT</sequence>
<reference evidence="2 3" key="1">
    <citation type="submission" date="2018-11" db="EMBL/GenBank/DDBJ databases">
        <title>Trebonia kvetii gen.nov., sp.nov., a novel acidophilic actinobacterium, and proposal of the new actinobacterial family Treboniaceae fam. nov.</title>
        <authorList>
            <person name="Rapoport D."/>
            <person name="Sagova-Mareckova M."/>
            <person name="Sedlacek I."/>
            <person name="Provaznik J."/>
            <person name="Kralova S."/>
            <person name="Pavlinic D."/>
            <person name="Benes V."/>
            <person name="Kopecky J."/>
        </authorList>
    </citation>
    <scope>NUCLEOTIDE SEQUENCE [LARGE SCALE GENOMIC DNA]</scope>
    <source>
        <strain evidence="2 3">15Tr583</strain>
    </source>
</reference>
<organism evidence="2 3">
    <name type="scientific">Trebonia kvetii</name>
    <dbReference type="NCBI Taxonomy" id="2480626"/>
    <lineage>
        <taxon>Bacteria</taxon>
        <taxon>Bacillati</taxon>
        <taxon>Actinomycetota</taxon>
        <taxon>Actinomycetes</taxon>
        <taxon>Streptosporangiales</taxon>
        <taxon>Treboniaceae</taxon>
        <taxon>Trebonia</taxon>
    </lineage>
</organism>
<dbReference type="EMBL" id="RPFW01000013">
    <property type="protein sequence ID" value="TVY99125.1"/>
    <property type="molecule type" value="Genomic_DNA"/>
</dbReference>
<comment type="caution">
    <text evidence="2">The sequence shown here is derived from an EMBL/GenBank/DDBJ whole genome shotgun (WGS) entry which is preliminary data.</text>
</comment>